<comment type="caution">
    <text evidence="1">The sequence shown here is derived from an EMBL/GenBank/DDBJ whole genome shotgun (WGS) entry which is preliminary data.</text>
</comment>
<evidence type="ECO:0000313" key="1">
    <source>
        <dbReference type="EMBL" id="RHN51868.1"/>
    </source>
</evidence>
<organism evidence="1 2">
    <name type="scientific">Medicago truncatula</name>
    <name type="common">Barrel medic</name>
    <name type="synonym">Medicago tribuloides</name>
    <dbReference type="NCBI Taxonomy" id="3880"/>
    <lineage>
        <taxon>Eukaryota</taxon>
        <taxon>Viridiplantae</taxon>
        <taxon>Streptophyta</taxon>
        <taxon>Embryophyta</taxon>
        <taxon>Tracheophyta</taxon>
        <taxon>Spermatophyta</taxon>
        <taxon>Magnoliopsida</taxon>
        <taxon>eudicotyledons</taxon>
        <taxon>Gunneridae</taxon>
        <taxon>Pentapetalae</taxon>
        <taxon>rosids</taxon>
        <taxon>fabids</taxon>
        <taxon>Fabales</taxon>
        <taxon>Fabaceae</taxon>
        <taxon>Papilionoideae</taxon>
        <taxon>50 kb inversion clade</taxon>
        <taxon>NPAAA clade</taxon>
        <taxon>Hologalegina</taxon>
        <taxon>IRL clade</taxon>
        <taxon>Trifolieae</taxon>
        <taxon>Medicago</taxon>
    </lineage>
</organism>
<accession>A0A396HGZ7</accession>
<sequence>MENFGNFTMYAKDREAAGAVCLTKGRTNIEWCTCVGFHVQGNAGGEIDKRVMKDLVSLRTFHMEYDICSR</sequence>
<proteinExistence type="predicted"/>
<gene>
    <name evidence="1" type="ORF">MtrunA17_Chr6g0473911</name>
</gene>
<name>A0A396HGZ7_MEDTR</name>
<dbReference type="EMBL" id="PSQE01000006">
    <property type="protein sequence ID" value="RHN51868.1"/>
    <property type="molecule type" value="Genomic_DNA"/>
</dbReference>
<dbReference type="Gramene" id="rna36423">
    <property type="protein sequence ID" value="RHN51868.1"/>
    <property type="gene ID" value="gene36423"/>
</dbReference>
<protein>
    <submittedName>
        <fullName evidence="1">Uncharacterized protein</fullName>
    </submittedName>
</protein>
<dbReference type="AlphaFoldDB" id="A0A396HGZ7"/>
<evidence type="ECO:0000313" key="2">
    <source>
        <dbReference type="Proteomes" id="UP000265566"/>
    </source>
</evidence>
<dbReference type="Proteomes" id="UP000265566">
    <property type="component" value="Chromosome 6"/>
</dbReference>
<reference evidence="2" key="1">
    <citation type="journal article" date="2018" name="Nat. Plants">
        <title>Whole-genome landscape of Medicago truncatula symbiotic genes.</title>
        <authorList>
            <person name="Pecrix Y."/>
            <person name="Staton S.E."/>
            <person name="Sallet E."/>
            <person name="Lelandais-Briere C."/>
            <person name="Moreau S."/>
            <person name="Carrere S."/>
            <person name="Blein T."/>
            <person name="Jardinaud M.F."/>
            <person name="Latrasse D."/>
            <person name="Zouine M."/>
            <person name="Zahm M."/>
            <person name="Kreplak J."/>
            <person name="Mayjonade B."/>
            <person name="Satge C."/>
            <person name="Perez M."/>
            <person name="Cauet S."/>
            <person name="Marande W."/>
            <person name="Chantry-Darmon C."/>
            <person name="Lopez-Roques C."/>
            <person name="Bouchez O."/>
            <person name="Berard A."/>
            <person name="Debelle F."/>
            <person name="Munos S."/>
            <person name="Bendahmane A."/>
            <person name="Berges H."/>
            <person name="Niebel A."/>
            <person name="Buitink J."/>
            <person name="Frugier F."/>
            <person name="Benhamed M."/>
            <person name="Crespi M."/>
            <person name="Gouzy J."/>
            <person name="Gamas P."/>
        </authorList>
    </citation>
    <scope>NUCLEOTIDE SEQUENCE [LARGE SCALE GENOMIC DNA]</scope>
    <source>
        <strain evidence="2">cv. Jemalong A17</strain>
    </source>
</reference>